<evidence type="ECO:0000313" key="14">
    <source>
        <dbReference type="EMBL" id="VEU74327.1"/>
    </source>
</evidence>
<evidence type="ECO:0000256" key="9">
    <source>
        <dbReference type="ARBA" id="ARBA00042138"/>
    </source>
</evidence>
<keyword evidence="3" id="KW-0228">DNA excision</keyword>
<evidence type="ECO:0000256" key="6">
    <source>
        <dbReference type="ARBA" id="ARBA00023204"/>
    </source>
</evidence>
<dbReference type="Gene3D" id="3.30.420.340">
    <property type="entry name" value="UvrC, RNAse H endonuclease domain"/>
    <property type="match status" value="1"/>
</dbReference>
<keyword evidence="7" id="KW-0742">SOS response</keyword>
<feature type="domain" description="UvrC family homology region profile" evidence="13">
    <location>
        <begin position="311"/>
        <end position="454"/>
    </location>
</feature>
<dbReference type="PROSITE" id="PS50165">
    <property type="entry name" value="UVRC"/>
    <property type="match status" value="1"/>
</dbReference>
<evidence type="ECO:0000259" key="11">
    <source>
        <dbReference type="PROSITE" id="PS50151"/>
    </source>
</evidence>
<feature type="domain" description="GIY-YIG" evidence="12">
    <location>
        <begin position="17"/>
        <end position="95"/>
    </location>
</feature>
<dbReference type="PROSITE" id="PS50164">
    <property type="entry name" value="GIY_YIG"/>
    <property type="match status" value="1"/>
</dbReference>
<dbReference type="SUPFAM" id="SSF82771">
    <property type="entry name" value="GIY-YIG endonuclease"/>
    <property type="match status" value="1"/>
</dbReference>
<evidence type="ECO:0000313" key="15">
    <source>
        <dbReference type="Proteomes" id="UP000290985"/>
    </source>
</evidence>
<dbReference type="Pfam" id="PF02151">
    <property type="entry name" value="UVR"/>
    <property type="match status" value="1"/>
</dbReference>
<evidence type="ECO:0000256" key="4">
    <source>
        <dbReference type="ARBA" id="ARBA00022801"/>
    </source>
</evidence>
<dbReference type="SMART" id="SM00465">
    <property type="entry name" value="GIYc"/>
    <property type="match status" value="1"/>
</dbReference>
<sequence>MNNYHLSLLQRLNNVPKKPGVYLWKNSLNEVIYVGKAINLFKRMKQYFKGSINSYKTTKLVSEISDFDFVIKDSEQSTLVLEKQYIEKYKPKYNIKLKDDKTYSYIKVALKSKKIEIGPSPKININAPNTFYYGPITAGFKRHELINVLQRNFLYKDGLPIEYKNDETLKETYNQIIDVLKLKNSNFIKELYQKRDQAAQRTNFEVAIEYRDSIQLLEEMKQRQVTEISNKKNIDIFAFKHLNNITHVFVMSFRFGVQVSHRYFFIDSLVDEESDITEILEQYYLKHESADVIVLSEKYDSVDFGFLSKKVAFPKIGSLKNLVNQAYENLEYSFEQKFLKTQQQQFQIQQCFEKLQSLLQIKLPINRIFIFDNSNLNNTFVVGVGMAFDVQGNIKNLNRKFNINKLLTAKNKLADSEYMFYNVKNYLNINEFIFNNYQYNDLFIVDGAAAQISAFIKALKTVKFLDYKKINLIGLVKDEKHLTREIVLKNKTNLKIEDLDLFNYLSFLQAKVDQYAKEYFRSKHRNASIESKLSQIKGVGLTSEIKLLKHFKDFASIYNASEAELAKVVGLRIAKIIKLNM</sequence>
<dbReference type="GO" id="GO:0009381">
    <property type="term" value="F:excinuclease ABC activity"/>
    <property type="evidence" value="ECO:0007669"/>
    <property type="project" value="InterPro"/>
</dbReference>
<dbReference type="InterPro" id="IPR038476">
    <property type="entry name" value="UvrC_RNase_H_dom_sf"/>
</dbReference>
<dbReference type="RefSeq" id="WP_129725168.1">
    <property type="nucleotide sequence ID" value="NZ_LR215036.1"/>
</dbReference>
<dbReference type="EMBL" id="LR215036">
    <property type="protein sequence ID" value="VEU74327.1"/>
    <property type="molecule type" value="Genomic_DNA"/>
</dbReference>
<keyword evidence="1" id="KW-0963">Cytoplasm</keyword>
<dbReference type="GO" id="GO:0006289">
    <property type="term" value="P:nucleotide-excision repair"/>
    <property type="evidence" value="ECO:0007669"/>
    <property type="project" value="InterPro"/>
</dbReference>
<proteinExistence type="predicted"/>
<dbReference type="Proteomes" id="UP000290985">
    <property type="component" value="Chromosome"/>
</dbReference>
<evidence type="ECO:0000256" key="2">
    <source>
        <dbReference type="ARBA" id="ARBA00022763"/>
    </source>
</evidence>
<keyword evidence="4" id="KW-0378">Hydrolase</keyword>
<dbReference type="Pfam" id="PF08459">
    <property type="entry name" value="UvrC_RNaseH_dom"/>
    <property type="match status" value="1"/>
</dbReference>
<keyword evidence="6" id="KW-0234">DNA repair</keyword>
<keyword evidence="2" id="KW-0227">DNA damage</keyword>
<dbReference type="GO" id="GO:0009380">
    <property type="term" value="C:excinuclease repair complex"/>
    <property type="evidence" value="ECO:0007669"/>
    <property type="project" value="InterPro"/>
</dbReference>
<dbReference type="Pfam" id="PF01541">
    <property type="entry name" value="GIY-YIG"/>
    <property type="match status" value="1"/>
</dbReference>
<protein>
    <recommendedName>
        <fullName evidence="8">Excinuclease cho</fullName>
    </recommendedName>
    <alternativeName>
        <fullName evidence="10">Endonuclease cho</fullName>
    </alternativeName>
    <alternativeName>
        <fullName evidence="9">UvrC homolog protein</fullName>
    </alternativeName>
</protein>
<dbReference type="GO" id="GO:0009432">
    <property type="term" value="P:SOS response"/>
    <property type="evidence" value="ECO:0007669"/>
    <property type="project" value="UniProtKB-KW"/>
</dbReference>
<dbReference type="Pfam" id="PF22920">
    <property type="entry name" value="UvrC_RNaseH"/>
    <property type="match status" value="1"/>
</dbReference>
<dbReference type="InterPro" id="IPR050066">
    <property type="entry name" value="UvrABC_protein_C"/>
</dbReference>
<dbReference type="PANTHER" id="PTHR30562:SF10">
    <property type="entry name" value="EXCINUCLEASE CHO"/>
    <property type="match status" value="1"/>
</dbReference>
<dbReference type="SUPFAM" id="SSF46600">
    <property type="entry name" value="C-terminal UvrC-binding domain of UvrB"/>
    <property type="match status" value="1"/>
</dbReference>
<dbReference type="NCBIfam" id="TIGR00194">
    <property type="entry name" value="uvrC"/>
    <property type="match status" value="1"/>
</dbReference>
<keyword evidence="15" id="KW-1185">Reference proteome</keyword>
<dbReference type="PANTHER" id="PTHR30562">
    <property type="entry name" value="UVRC/OXIDOREDUCTASE"/>
    <property type="match status" value="1"/>
</dbReference>
<accession>A0A449B148</accession>
<dbReference type="InterPro" id="IPR001162">
    <property type="entry name" value="UvrC_RNase_H_dom"/>
</dbReference>
<dbReference type="AlphaFoldDB" id="A0A449B148"/>
<reference evidence="14 15" key="1">
    <citation type="submission" date="2019-01" db="EMBL/GenBank/DDBJ databases">
        <authorList>
            <consortium name="Pathogen Informatics"/>
        </authorList>
    </citation>
    <scope>NUCLEOTIDE SEQUENCE [LARGE SCALE GENOMIC DNA]</scope>
    <source>
        <strain evidence="14 15">NCTC10181</strain>
    </source>
</reference>
<dbReference type="Gene3D" id="3.40.1440.10">
    <property type="entry name" value="GIY-YIG endonuclease"/>
    <property type="match status" value="1"/>
</dbReference>
<dbReference type="InterPro" id="IPR035901">
    <property type="entry name" value="GIY-YIG_endonuc_sf"/>
</dbReference>
<dbReference type="PROSITE" id="PS50151">
    <property type="entry name" value="UVR"/>
    <property type="match status" value="1"/>
</dbReference>
<dbReference type="InterPro" id="IPR001943">
    <property type="entry name" value="UVR_dom"/>
</dbReference>
<evidence type="ECO:0000259" key="12">
    <source>
        <dbReference type="PROSITE" id="PS50164"/>
    </source>
</evidence>
<dbReference type="KEGG" id="mcit:NCTC10181_00162"/>
<evidence type="ECO:0000256" key="3">
    <source>
        <dbReference type="ARBA" id="ARBA00022769"/>
    </source>
</evidence>
<dbReference type="InterPro" id="IPR036876">
    <property type="entry name" value="UVR_dom_sf"/>
</dbReference>
<evidence type="ECO:0000256" key="10">
    <source>
        <dbReference type="ARBA" id="ARBA00042732"/>
    </source>
</evidence>
<gene>
    <name evidence="14" type="primary">uvrC</name>
    <name evidence="14" type="ORF">NCTC10181_00162</name>
</gene>
<dbReference type="FunFam" id="3.40.1440.10:FF:000001">
    <property type="entry name" value="UvrABC system protein C"/>
    <property type="match status" value="1"/>
</dbReference>
<dbReference type="CDD" id="cd10434">
    <property type="entry name" value="GIY-YIG_UvrC_Cho"/>
    <property type="match status" value="1"/>
</dbReference>
<evidence type="ECO:0000259" key="13">
    <source>
        <dbReference type="PROSITE" id="PS50165"/>
    </source>
</evidence>
<dbReference type="InterPro" id="IPR004791">
    <property type="entry name" value="UvrC"/>
</dbReference>
<organism evidence="14 15">
    <name type="scientific">Mycoplasmopsis citelli</name>
    <dbReference type="NCBI Taxonomy" id="171281"/>
    <lineage>
        <taxon>Bacteria</taxon>
        <taxon>Bacillati</taxon>
        <taxon>Mycoplasmatota</taxon>
        <taxon>Mycoplasmoidales</taxon>
        <taxon>Metamycoplasmataceae</taxon>
        <taxon>Mycoplasmopsis</taxon>
    </lineage>
</organism>
<dbReference type="OrthoDB" id="9804933at2"/>
<name>A0A449B148_9BACT</name>
<evidence type="ECO:0000256" key="7">
    <source>
        <dbReference type="ARBA" id="ARBA00023236"/>
    </source>
</evidence>
<dbReference type="SUPFAM" id="SSF47781">
    <property type="entry name" value="RuvA domain 2-like"/>
    <property type="match status" value="1"/>
</dbReference>
<evidence type="ECO:0000256" key="8">
    <source>
        <dbReference type="ARBA" id="ARBA00040756"/>
    </source>
</evidence>
<keyword evidence="5" id="KW-0267">Excision nuclease</keyword>
<dbReference type="InterPro" id="IPR010994">
    <property type="entry name" value="RuvA_2-like"/>
</dbReference>
<evidence type="ECO:0000256" key="5">
    <source>
        <dbReference type="ARBA" id="ARBA00022881"/>
    </source>
</evidence>
<dbReference type="InterPro" id="IPR000305">
    <property type="entry name" value="GIY-YIG_endonuc"/>
</dbReference>
<evidence type="ECO:0000256" key="1">
    <source>
        <dbReference type="ARBA" id="ARBA00022490"/>
    </source>
</evidence>
<dbReference type="Gene3D" id="1.10.150.20">
    <property type="entry name" value="5' to 3' exonuclease, C-terminal subdomain"/>
    <property type="match status" value="1"/>
</dbReference>
<feature type="domain" description="UVR" evidence="11">
    <location>
        <begin position="185"/>
        <end position="220"/>
    </location>
</feature>
<dbReference type="InterPro" id="IPR047296">
    <property type="entry name" value="GIY-YIG_UvrC_Cho"/>
</dbReference>